<reference evidence="1" key="2">
    <citation type="submission" date="2023-06" db="EMBL/GenBank/DDBJ databases">
        <authorList>
            <consortium name="Lawrence Berkeley National Laboratory"/>
            <person name="Haridas S."/>
            <person name="Hensen N."/>
            <person name="Bonometti L."/>
            <person name="Westerberg I."/>
            <person name="Brannstrom I.O."/>
            <person name="Guillou S."/>
            <person name="Cros-Aarteil S."/>
            <person name="Calhoun S."/>
            <person name="Kuo A."/>
            <person name="Mondo S."/>
            <person name="Pangilinan J."/>
            <person name="Riley R."/>
            <person name="Labutti K."/>
            <person name="Andreopoulos B."/>
            <person name="Lipzen A."/>
            <person name="Chen C."/>
            <person name="Yanf M."/>
            <person name="Daum C."/>
            <person name="Ng V."/>
            <person name="Clum A."/>
            <person name="Steindorff A."/>
            <person name="Ohm R."/>
            <person name="Martin F."/>
            <person name="Silar P."/>
            <person name="Natvig D."/>
            <person name="Lalanne C."/>
            <person name="Gautier V."/>
            <person name="Ament-Velasquez S.L."/>
            <person name="Kruys A."/>
            <person name="Hutchinson M.I."/>
            <person name="Powell A.J."/>
            <person name="Barry K."/>
            <person name="Miller A.N."/>
            <person name="Grigoriev I.V."/>
            <person name="Debuchy R."/>
            <person name="Gladieux P."/>
            <person name="Thoren M.H."/>
            <person name="Johannesson H."/>
        </authorList>
    </citation>
    <scope>NUCLEOTIDE SEQUENCE</scope>
    <source>
        <strain evidence="1">CBS 955.72</strain>
    </source>
</reference>
<keyword evidence="2" id="KW-1185">Reference proteome</keyword>
<dbReference type="EMBL" id="JAUIQD010000004">
    <property type="protein sequence ID" value="KAK3352185.1"/>
    <property type="molecule type" value="Genomic_DNA"/>
</dbReference>
<comment type="caution">
    <text evidence="1">The sequence shown here is derived from an EMBL/GenBank/DDBJ whole genome shotgun (WGS) entry which is preliminary data.</text>
</comment>
<name>A0AAJ0HGW8_9PEZI</name>
<sequence length="231" mass="25359">MIVLNDILDYERDVLCGETNNFVRGLTSCQQVVDAAAWILEALRWSMDNRDHDLTNAILGTAALYLVTWRYNAPKMARYQAIGIREKRAGMPPEIEDIAKIVRPNNTTTEASVADRSASSSSYGELFAETNERVRALYSGCTCRAPPGGHDAWQLFAQAMDQGGNDEVEEQLHVALVALNNGANAGDVDCECGVDLLLCEGFVRFLDPDTGIVARVHYRSGNTEQGNTVTE</sequence>
<proteinExistence type="predicted"/>
<accession>A0AAJ0HGW8</accession>
<evidence type="ECO:0000313" key="1">
    <source>
        <dbReference type="EMBL" id="KAK3352185.1"/>
    </source>
</evidence>
<dbReference type="Proteomes" id="UP001275084">
    <property type="component" value="Unassembled WGS sequence"/>
</dbReference>
<reference evidence="1" key="1">
    <citation type="journal article" date="2023" name="Mol. Phylogenet. Evol.">
        <title>Genome-scale phylogeny and comparative genomics of the fungal order Sordariales.</title>
        <authorList>
            <person name="Hensen N."/>
            <person name="Bonometti L."/>
            <person name="Westerberg I."/>
            <person name="Brannstrom I.O."/>
            <person name="Guillou S."/>
            <person name="Cros-Aarteil S."/>
            <person name="Calhoun S."/>
            <person name="Haridas S."/>
            <person name="Kuo A."/>
            <person name="Mondo S."/>
            <person name="Pangilinan J."/>
            <person name="Riley R."/>
            <person name="LaButti K."/>
            <person name="Andreopoulos B."/>
            <person name="Lipzen A."/>
            <person name="Chen C."/>
            <person name="Yan M."/>
            <person name="Daum C."/>
            <person name="Ng V."/>
            <person name="Clum A."/>
            <person name="Steindorff A."/>
            <person name="Ohm R.A."/>
            <person name="Martin F."/>
            <person name="Silar P."/>
            <person name="Natvig D.O."/>
            <person name="Lalanne C."/>
            <person name="Gautier V."/>
            <person name="Ament-Velasquez S.L."/>
            <person name="Kruys A."/>
            <person name="Hutchinson M.I."/>
            <person name="Powell A.J."/>
            <person name="Barry K."/>
            <person name="Miller A.N."/>
            <person name="Grigoriev I.V."/>
            <person name="Debuchy R."/>
            <person name="Gladieux P."/>
            <person name="Hiltunen Thoren M."/>
            <person name="Johannesson H."/>
        </authorList>
    </citation>
    <scope>NUCLEOTIDE SEQUENCE</scope>
    <source>
        <strain evidence="1">CBS 955.72</strain>
    </source>
</reference>
<dbReference type="AlphaFoldDB" id="A0AAJ0HGW8"/>
<evidence type="ECO:0000313" key="2">
    <source>
        <dbReference type="Proteomes" id="UP001275084"/>
    </source>
</evidence>
<gene>
    <name evidence="1" type="ORF">B0T25DRAFT_541305</name>
</gene>
<organism evidence="1 2">
    <name type="scientific">Lasiosphaeria hispida</name>
    <dbReference type="NCBI Taxonomy" id="260671"/>
    <lineage>
        <taxon>Eukaryota</taxon>
        <taxon>Fungi</taxon>
        <taxon>Dikarya</taxon>
        <taxon>Ascomycota</taxon>
        <taxon>Pezizomycotina</taxon>
        <taxon>Sordariomycetes</taxon>
        <taxon>Sordariomycetidae</taxon>
        <taxon>Sordariales</taxon>
        <taxon>Lasiosphaeriaceae</taxon>
        <taxon>Lasiosphaeria</taxon>
    </lineage>
</organism>
<protein>
    <submittedName>
        <fullName evidence="1">Uncharacterized protein</fullName>
    </submittedName>
</protein>